<name>A0A5S4ELT2_9PROT</name>
<evidence type="ECO:0000313" key="1">
    <source>
        <dbReference type="EMBL" id="TMQ76334.1"/>
    </source>
</evidence>
<organism evidence="1 2">
    <name type="scientific">Candidatus Accumulibacter phosphatis</name>
    <dbReference type="NCBI Taxonomy" id="327160"/>
    <lineage>
        <taxon>Bacteria</taxon>
        <taxon>Pseudomonadati</taxon>
        <taxon>Pseudomonadota</taxon>
        <taxon>Betaproteobacteria</taxon>
        <taxon>Candidatus Accumulibacter</taxon>
    </lineage>
</organism>
<dbReference type="AlphaFoldDB" id="A0A5S4ELT2"/>
<evidence type="ECO:0000313" key="2">
    <source>
        <dbReference type="Proteomes" id="UP000306324"/>
    </source>
</evidence>
<comment type="caution">
    <text evidence="1">The sequence shown here is derived from an EMBL/GenBank/DDBJ whole genome shotgun (WGS) entry which is preliminary data.</text>
</comment>
<gene>
    <name evidence="1" type="ORF">ACCUM_4428</name>
</gene>
<keyword evidence="2" id="KW-1185">Reference proteome</keyword>
<dbReference type="Proteomes" id="UP000306324">
    <property type="component" value="Unassembled WGS sequence"/>
</dbReference>
<proteinExistence type="predicted"/>
<sequence>MREGFDEAAFDDAGTALDGVRGAEELQIPDQSVFPANAQSAKLRKFIHHSTSAQGVPRSC</sequence>
<dbReference type="EMBL" id="SWAD01000054">
    <property type="protein sequence ID" value="TMQ76334.1"/>
    <property type="molecule type" value="Genomic_DNA"/>
</dbReference>
<accession>A0A5S4ELT2</accession>
<protein>
    <submittedName>
        <fullName evidence="1">Uncharacterized protein</fullName>
    </submittedName>
</protein>
<reference evidence="1 2" key="1">
    <citation type="submission" date="2019-04" db="EMBL/GenBank/DDBJ databases">
        <title>A novel phosphate-accumulating bacterium identified in bioreactor for phosphate removal from wastewater.</title>
        <authorList>
            <person name="Kotlyarov R.Y."/>
            <person name="Beletsky A.V."/>
            <person name="Kallistova A.Y."/>
            <person name="Dorofeev A.G."/>
            <person name="Nikolaev Y.Y."/>
            <person name="Pimenov N.V."/>
            <person name="Ravin N.V."/>
            <person name="Mardanov A.V."/>
        </authorList>
    </citation>
    <scope>NUCLEOTIDE SEQUENCE [LARGE SCALE GENOMIC DNA]</scope>
    <source>
        <strain evidence="1 2">Bin19</strain>
    </source>
</reference>